<protein>
    <recommendedName>
        <fullName evidence="3">Tryptophan halogenase</fullName>
    </recommendedName>
</protein>
<evidence type="ECO:0008006" key="3">
    <source>
        <dbReference type="Google" id="ProtNLM"/>
    </source>
</evidence>
<feature type="non-terminal residue" evidence="2">
    <location>
        <position position="467"/>
    </location>
</feature>
<dbReference type="PANTHER" id="PTHR43747:SF4">
    <property type="entry name" value="FLAVIN-DEPENDENT TRYPTOPHAN HALOGENASE"/>
    <property type="match status" value="1"/>
</dbReference>
<gene>
    <name evidence="2" type="ORF">METZ01_LOCUS187247</name>
</gene>
<proteinExistence type="predicted"/>
<dbReference type="Gene3D" id="3.50.50.60">
    <property type="entry name" value="FAD/NAD(P)-binding domain"/>
    <property type="match status" value="1"/>
</dbReference>
<organism evidence="2">
    <name type="scientific">marine metagenome</name>
    <dbReference type="NCBI Taxonomy" id="408172"/>
    <lineage>
        <taxon>unclassified sequences</taxon>
        <taxon>metagenomes</taxon>
        <taxon>ecological metagenomes</taxon>
    </lineage>
</organism>
<dbReference type="InterPro" id="IPR050816">
    <property type="entry name" value="Flavin-dep_Halogenase_NPB"/>
</dbReference>
<dbReference type="AlphaFoldDB" id="A0A382D9X0"/>
<dbReference type="SUPFAM" id="SSF51905">
    <property type="entry name" value="FAD/NAD(P)-binding domain"/>
    <property type="match status" value="1"/>
</dbReference>
<dbReference type="InterPro" id="IPR006905">
    <property type="entry name" value="Flavin_halogenase"/>
</dbReference>
<evidence type="ECO:0000256" key="1">
    <source>
        <dbReference type="SAM" id="MobiDB-lite"/>
    </source>
</evidence>
<dbReference type="InterPro" id="IPR036188">
    <property type="entry name" value="FAD/NAD-bd_sf"/>
</dbReference>
<dbReference type="EMBL" id="UINC01038018">
    <property type="protein sequence ID" value="SVB34393.1"/>
    <property type="molecule type" value="Genomic_DNA"/>
</dbReference>
<sequence>MRRKQILIVGGGSAGWTAASYLNATLNTANQKLVDISLIESPDVPRIGVGEATVPNINRTLATIGINELEFMKATDATFKASIRFANWLDNKNKFYHHPFSRFGGGPKDDAGRRWLMSDRSVPFMNTMSAQPILCEMGLAPKVLEETNLGIPVGYAFHMNALKYADYLRDFSVARGVTHYLDNVVDVEVAETGSLSAILTEGEKRLKADLFVDCTGFSSLLIEKTLGVDWVDFSKWLLCDRALVMPVPYETHYPGFVRPHTMATALSAGWVWDIPLQNRRGVGYVHSSAFINEEDAERELRAYEGHHAKNLETRLIKFKVGMREKAWFKNCVAIGLSGGFLEPLESTGLYLNELAAELLAEHFPYGDDMEPLAFRFNRLIQNRYYEILDFINMHYCLSRRTDTEFWREVGRAEHINARLQSKFDYWKIKPPSASDFVDPFFPGQTDNSNISGDASVDTRPPIDTGRL</sequence>
<feature type="region of interest" description="Disordered" evidence="1">
    <location>
        <begin position="445"/>
        <end position="467"/>
    </location>
</feature>
<dbReference type="PANTHER" id="PTHR43747">
    <property type="entry name" value="FAD-BINDING PROTEIN"/>
    <property type="match status" value="1"/>
</dbReference>
<dbReference type="InterPro" id="IPR033856">
    <property type="entry name" value="Trp_halogen"/>
</dbReference>
<dbReference type="GO" id="GO:0004497">
    <property type="term" value="F:monooxygenase activity"/>
    <property type="evidence" value="ECO:0007669"/>
    <property type="project" value="InterPro"/>
</dbReference>
<reference evidence="2" key="1">
    <citation type="submission" date="2018-05" db="EMBL/GenBank/DDBJ databases">
        <authorList>
            <person name="Lanie J.A."/>
            <person name="Ng W.-L."/>
            <person name="Kazmierczak K.M."/>
            <person name="Andrzejewski T.M."/>
            <person name="Davidsen T.M."/>
            <person name="Wayne K.J."/>
            <person name="Tettelin H."/>
            <person name="Glass J.I."/>
            <person name="Rusch D."/>
            <person name="Podicherti R."/>
            <person name="Tsui H.-C.T."/>
            <person name="Winkler M.E."/>
        </authorList>
    </citation>
    <scope>NUCLEOTIDE SEQUENCE</scope>
</reference>
<evidence type="ECO:0000313" key="2">
    <source>
        <dbReference type="EMBL" id="SVB34393.1"/>
    </source>
</evidence>
<dbReference type="PIRSF" id="PIRSF011396">
    <property type="entry name" value="Trp_halogenase"/>
    <property type="match status" value="1"/>
</dbReference>
<accession>A0A382D9X0</accession>
<name>A0A382D9X0_9ZZZZ</name>
<dbReference type="Pfam" id="PF04820">
    <property type="entry name" value="Trp_halogenase"/>
    <property type="match status" value="1"/>
</dbReference>